<protein>
    <submittedName>
        <fullName evidence="2">Uncharacterized protein</fullName>
    </submittedName>
</protein>
<dbReference type="Proteomes" id="UP001146351">
    <property type="component" value="Unassembled WGS sequence"/>
</dbReference>
<keyword evidence="3" id="KW-1185">Reference proteome</keyword>
<feature type="transmembrane region" description="Helical" evidence="1">
    <location>
        <begin position="12"/>
        <end position="31"/>
    </location>
</feature>
<evidence type="ECO:0000256" key="1">
    <source>
        <dbReference type="SAM" id="Phobius"/>
    </source>
</evidence>
<evidence type="ECO:0000313" key="2">
    <source>
        <dbReference type="EMBL" id="KAJ5161467.1"/>
    </source>
</evidence>
<name>A0A9W9HYR2_9EURO</name>
<evidence type="ECO:0000313" key="3">
    <source>
        <dbReference type="Proteomes" id="UP001146351"/>
    </source>
</evidence>
<keyword evidence="1" id="KW-1133">Transmembrane helix</keyword>
<reference evidence="2" key="2">
    <citation type="journal article" date="2023" name="IMA Fungus">
        <title>Comparative genomic study of the Penicillium genus elucidates a diverse pangenome and 15 lateral gene transfer events.</title>
        <authorList>
            <person name="Petersen C."/>
            <person name="Sorensen T."/>
            <person name="Nielsen M.R."/>
            <person name="Sondergaard T.E."/>
            <person name="Sorensen J.L."/>
            <person name="Fitzpatrick D.A."/>
            <person name="Frisvad J.C."/>
            <person name="Nielsen K.L."/>
        </authorList>
    </citation>
    <scope>NUCLEOTIDE SEQUENCE</scope>
    <source>
        <strain evidence="2">IBT 21917</strain>
    </source>
</reference>
<dbReference type="OrthoDB" id="2906425at2759"/>
<comment type="caution">
    <text evidence="2">The sequence shown here is derived from an EMBL/GenBank/DDBJ whole genome shotgun (WGS) entry which is preliminary data.</text>
</comment>
<accession>A0A9W9HYR2</accession>
<keyword evidence="1" id="KW-0812">Transmembrane</keyword>
<sequence>MPSSSTVSLSRWWPASFFISFVIFLIIGIALSAKWGSTSYDKCKDAYQNHREDFDNDKCVNQDTGLLYGAIVCFIICAASFFTSCVFLIVYCVRRNRSRNTEQQQPFLAPQPYGHPEQGIPFSQYPPSEYPPNTYAGPPAPTPMVPQQYTYDVPLPGAVNEACQHPRNMVFRHGITIVKISPVVVAKFGAHVNTIEAKNMIHVAENSRVPVPKVFAYYTYRPIDHDIGDYGSLYDTYIFMSFIDGQTLDRAWETFDTTSKSRITGQPPNYIGEIRDMGSVEYIGSIDNE</sequence>
<organism evidence="2 3">
    <name type="scientific">Penicillium capsulatum</name>
    <dbReference type="NCBI Taxonomy" id="69766"/>
    <lineage>
        <taxon>Eukaryota</taxon>
        <taxon>Fungi</taxon>
        <taxon>Dikarya</taxon>
        <taxon>Ascomycota</taxon>
        <taxon>Pezizomycotina</taxon>
        <taxon>Eurotiomycetes</taxon>
        <taxon>Eurotiomycetidae</taxon>
        <taxon>Eurotiales</taxon>
        <taxon>Aspergillaceae</taxon>
        <taxon>Penicillium</taxon>
    </lineage>
</organism>
<dbReference type="EMBL" id="JAPQKO010000005">
    <property type="protein sequence ID" value="KAJ5161467.1"/>
    <property type="molecule type" value="Genomic_DNA"/>
</dbReference>
<feature type="transmembrane region" description="Helical" evidence="1">
    <location>
        <begin position="66"/>
        <end position="93"/>
    </location>
</feature>
<keyword evidence="1" id="KW-0472">Membrane</keyword>
<gene>
    <name evidence="2" type="ORF">N7492_006859</name>
</gene>
<dbReference type="AlphaFoldDB" id="A0A9W9HYR2"/>
<proteinExistence type="predicted"/>
<reference evidence="2" key="1">
    <citation type="submission" date="2022-11" db="EMBL/GenBank/DDBJ databases">
        <authorList>
            <person name="Petersen C."/>
        </authorList>
    </citation>
    <scope>NUCLEOTIDE SEQUENCE</scope>
    <source>
        <strain evidence="2">IBT 21917</strain>
    </source>
</reference>